<gene>
    <name evidence="1" type="ORF">GDO86_000401</name>
</gene>
<sequence length="102" mass="11546">MTCAFKQPTNSIYPVKHMAKATKVWLNLPIQANYQLLEKSQAEIGKCIWKGKIARIKQDNLARHKNKGGFGLPKLSQYFKAAQIAQIFQWVQGSEIIQASLT</sequence>
<proteinExistence type="predicted"/>
<keyword evidence="2" id="KW-1185">Reference proteome</keyword>
<reference evidence="1" key="1">
    <citation type="thesis" date="2020" institute="ProQuest LLC" country="789 East Eisenhower Parkway, Ann Arbor, MI, USA">
        <title>Comparative Genomics and Chromosome Evolution.</title>
        <authorList>
            <person name="Mudd A.B."/>
        </authorList>
    </citation>
    <scope>NUCLEOTIDE SEQUENCE</scope>
    <source>
        <strain evidence="1">Female2</strain>
        <tissue evidence="1">Blood</tissue>
    </source>
</reference>
<dbReference type="Proteomes" id="UP000812440">
    <property type="component" value="Chromosome 1"/>
</dbReference>
<protein>
    <submittedName>
        <fullName evidence="1">Uncharacterized protein</fullName>
    </submittedName>
</protein>
<name>A0A8T2K9D0_9PIPI</name>
<organism evidence="1 2">
    <name type="scientific">Hymenochirus boettgeri</name>
    <name type="common">Congo dwarf clawed frog</name>
    <dbReference type="NCBI Taxonomy" id="247094"/>
    <lineage>
        <taxon>Eukaryota</taxon>
        <taxon>Metazoa</taxon>
        <taxon>Chordata</taxon>
        <taxon>Craniata</taxon>
        <taxon>Vertebrata</taxon>
        <taxon>Euteleostomi</taxon>
        <taxon>Amphibia</taxon>
        <taxon>Batrachia</taxon>
        <taxon>Anura</taxon>
        <taxon>Pipoidea</taxon>
        <taxon>Pipidae</taxon>
        <taxon>Pipinae</taxon>
        <taxon>Hymenochirus</taxon>
    </lineage>
</organism>
<dbReference type="PANTHER" id="PTHR31635:SF196">
    <property type="entry name" value="REVERSE TRANSCRIPTASE DOMAIN-CONTAINING PROTEIN-RELATED"/>
    <property type="match status" value="1"/>
</dbReference>
<evidence type="ECO:0000313" key="2">
    <source>
        <dbReference type="Proteomes" id="UP000812440"/>
    </source>
</evidence>
<dbReference type="AlphaFoldDB" id="A0A8T2K9D0"/>
<accession>A0A8T2K9D0</accession>
<comment type="caution">
    <text evidence="1">The sequence shown here is derived from an EMBL/GenBank/DDBJ whole genome shotgun (WGS) entry which is preliminary data.</text>
</comment>
<evidence type="ECO:0000313" key="1">
    <source>
        <dbReference type="EMBL" id="KAG8453759.1"/>
    </source>
</evidence>
<dbReference type="PANTHER" id="PTHR31635">
    <property type="entry name" value="REVERSE TRANSCRIPTASE DOMAIN-CONTAINING PROTEIN-RELATED"/>
    <property type="match status" value="1"/>
</dbReference>
<dbReference type="EMBL" id="JAACNH010000001">
    <property type="protein sequence ID" value="KAG8453759.1"/>
    <property type="molecule type" value="Genomic_DNA"/>
</dbReference>
<dbReference type="OrthoDB" id="9804013at2759"/>